<dbReference type="AlphaFoldDB" id="A0A9P6VXI8"/>
<keyword evidence="1 3" id="KW-0802">TPR repeat</keyword>
<dbReference type="OrthoDB" id="10248520at2759"/>
<accession>A0A9P6VXI8</accession>
<keyword evidence="6" id="KW-1185">Reference proteome</keyword>
<feature type="repeat" description="TPR" evidence="3">
    <location>
        <begin position="692"/>
        <end position="725"/>
    </location>
</feature>
<dbReference type="PROSITE" id="PS50005">
    <property type="entry name" value="TPR"/>
    <property type="match status" value="4"/>
</dbReference>
<organism evidence="5 6">
    <name type="scientific">Rhodotorula mucilaginosa</name>
    <name type="common">Yeast</name>
    <name type="synonym">Rhodotorula rubra</name>
    <dbReference type="NCBI Taxonomy" id="5537"/>
    <lineage>
        <taxon>Eukaryota</taxon>
        <taxon>Fungi</taxon>
        <taxon>Dikarya</taxon>
        <taxon>Basidiomycota</taxon>
        <taxon>Pucciniomycotina</taxon>
        <taxon>Microbotryomycetes</taxon>
        <taxon>Sporidiobolales</taxon>
        <taxon>Sporidiobolaceae</taxon>
        <taxon>Rhodotorula</taxon>
    </lineage>
</organism>
<dbReference type="InterPro" id="IPR019734">
    <property type="entry name" value="TPR_rpt"/>
</dbReference>
<dbReference type="InterPro" id="IPR011990">
    <property type="entry name" value="TPR-like_helical_dom_sf"/>
</dbReference>
<dbReference type="SMART" id="SM00028">
    <property type="entry name" value="TPR"/>
    <property type="match status" value="6"/>
</dbReference>
<evidence type="ECO:0000313" key="5">
    <source>
        <dbReference type="EMBL" id="KAG0656491.1"/>
    </source>
</evidence>
<feature type="repeat" description="TPR" evidence="3">
    <location>
        <begin position="726"/>
        <end position="759"/>
    </location>
</feature>
<evidence type="ECO:0000313" key="6">
    <source>
        <dbReference type="Proteomes" id="UP000777482"/>
    </source>
</evidence>
<feature type="region of interest" description="Disordered" evidence="4">
    <location>
        <begin position="321"/>
        <end position="351"/>
    </location>
</feature>
<dbReference type="GO" id="GO:0007091">
    <property type="term" value="P:metaphase/anaphase transition of mitotic cell cycle"/>
    <property type="evidence" value="ECO:0007669"/>
    <property type="project" value="TreeGrafter"/>
</dbReference>
<feature type="repeat" description="TPR" evidence="3">
    <location>
        <begin position="828"/>
        <end position="861"/>
    </location>
</feature>
<dbReference type="PANTHER" id="PTHR12558">
    <property type="entry name" value="CELL DIVISION CYCLE 16,23,27"/>
    <property type="match status" value="1"/>
</dbReference>
<name>A0A9P6VXI8_RHOMI</name>
<protein>
    <submittedName>
        <fullName evidence="5">Anaphase-promoting complex subunit cdc27</fullName>
    </submittedName>
</protein>
<feature type="compositionally biased region" description="Low complexity" evidence="4">
    <location>
        <begin position="475"/>
        <end position="484"/>
    </location>
</feature>
<feature type="compositionally biased region" description="Low complexity" evidence="4">
    <location>
        <begin position="506"/>
        <end position="521"/>
    </location>
</feature>
<reference evidence="5 6" key="1">
    <citation type="submission" date="2020-11" db="EMBL/GenBank/DDBJ databases">
        <title>Kefir isolates.</title>
        <authorList>
            <person name="Marcisauskas S."/>
            <person name="Kim Y."/>
            <person name="Blasche S."/>
        </authorList>
    </citation>
    <scope>NUCLEOTIDE SEQUENCE [LARGE SCALE GENOMIC DNA]</scope>
    <source>
        <strain evidence="5 6">KR</strain>
    </source>
</reference>
<comment type="caution">
    <text evidence="5">The sequence shown here is derived from an EMBL/GenBank/DDBJ whole genome shotgun (WGS) entry which is preliminary data.</text>
</comment>
<evidence type="ECO:0000256" key="4">
    <source>
        <dbReference type="SAM" id="MobiDB-lite"/>
    </source>
</evidence>
<evidence type="ECO:0000256" key="1">
    <source>
        <dbReference type="ARBA" id="ARBA00022803"/>
    </source>
</evidence>
<feature type="compositionally biased region" description="Basic and acidic residues" evidence="4">
    <location>
        <begin position="435"/>
        <end position="445"/>
    </location>
</feature>
<evidence type="ECO:0000256" key="2">
    <source>
        <dbReference type="ARBA" id="ARBA00038210"/>
    </source>
</evidence>
<feature type="region of interest" description="Disordered" evidence="4">
    <location>
        <begin position="404"/>
        <end position="528"/>
    </location>
</feature>
<dbReference type="GO" id="GO:0016567">
    <property type="term" value="P:protein ubiquitination"/>
    <property type="evidence" value="ECO:0007669"/>
    <property type="project" value="TreeGrafter"/>
</dbReference>
<gene>
    <name evidence="5" type="primary">CDC27</name>
    <name evidence="5" type="ORF">C6P46_007064</name>
</gene>
<dbReference type="GO" id="GO:0005680">
    <property type="term" value="C:anaphase-promoting complex"/>
    <property type="evidence" value="ECO:0007669"/>
    <property type="project" value="UniProtKB-ARBA"/>
</dbReference>
<dbReference type="Pfam" id="PF13176">
    <property type="entry name" value="TPR_7"/>
    <property type="match status" value="1"/>
</dbReference>
<dbReference type="Gene3D" id="1.25.40.10">
    <property type="entry name" value="Tetratricopeptide repeat domain"/>
    <property type="match status" value="4"/>
</dbReference>
<evidence type="ECO:0000256" key="3">
    <source>
        <dbReference type="PROSITE-ProRule" id="PRU00339"/>
    </source>
</evidence>
<dbReference type="GO" id="GO:0005737">
    <property type="term" value="C:cytoplasm"/>
    <property type="evidence" value="ECO:0007669"/>
    <property type="project" value="TreeGrafter"/>
</dbReference>
<dbReference type="GO" id="GO:0051301">
    <property type="term" value="P:cell division"/>
    <property type="evidence" value="ECO:0007669"/>
    <property type="project" value="TreeGrafter"/>
</dbReference>
<feature type="repeat" description="TPR" evidence="3">
    <location>
        <begin position="658"/>
        <end position="691"/>
    </location>
</feature>
<feature type="compositionally biased region" description="Polar residues" evidence="4">
    <location>
        <begin position="457"/>
        <end position="467"/>
    </location>
</feature>
<dbReference type="EMBL" id="PUHQ01000096">
    <property type="protein sequence ID" value="KAG0656491.1"/>
    <property type="molecule type" value="Genomic_DNA"/>
</dbReference>
<dbReference type="Proteomes" id="UP000777482">
    <property type="component" value="Unassembled WGS sequence"/>
</dbReference>
<comment type="similarity">
    <text evidence="2">Belongs to the APC3/CDC27 family.</text>
</comment>
<proteinExistence type="inferred from homology"/>
<dbReference type="GO" id="GO:0031145">
    <property type="term" value="P:anaphase-promoting complex-dependent catabolic process"/>
    <property type="evidence" value="ECO:0007669"/>
    <property type="project" value="TreeGrafter"/>
</dbReference>
<dbReference type="PROSITE" id="PS50293">
    <property type="entry name" value="TPR_REGION"/>
    <property type="match status" value="1"/>
</dbReference>
<dbReference type="SUPFAM" id="SSF48452">
    <property type="entry name" value="TPR-like"/>
    <property type="match status" value="3"/>
</dbReference>
<dbReference type="PANTHER" id="PTHR12558:SF13">
    <property type="entry name" value="CELL DIVISION CYCLE PROTEIN 27 HOMOLOG"/>
    <property type="match status" value="1"/>
</dbReference>
<dbReference type="Pfam" id="PF00515">
    <property type="entry name" value="TPR_1"/>
    <property type="match status" value="1"/>
</dbReference>
<sequence>MAALADRPPPSRLVSPYPPAPATSVAQIGDLLRRLAVASLKYSPLTARFYAERALSLQPLSEPATCLLAQCHLALGSPHEALWLLRQPVAFTPVTSGGTSKQPRATTSSGRLILPANECSLRCARLYAEACRALRRDQEGRQVLAQVNRPGVALAAVLPLEGPPSNAQGVLATVADEPAEVELELARLAQRAGETDRAIVGYRKVLSRCPTCWEALEALCSLGEPPDVETLLPTSTTTIRPRSFPRESVPVASVGADHLSSASQTGPQPLTPSQNVVVNAPADYVHATRLRGDSHGPGLVTPIEVPLKPSGGVGWEVKGKGRDAAGAPPPLRRVNPGNYVGSRSTNEQDDSFDTTFYPATGTLSFAPIANPASGLAQNDTAMSSMPAARLRPTATGVKRTRAGTLAPASAHLSNTLGSTGDDDTQRIGQPPRRTARSDGKARRSDSAAAGTTRRSSRISNAVPSQNEGGVPMIASRSQTSLSSSRPTGHSREKKRSKAAGAGPSVRSDNSDLLPSNSSSPHPRSPDVATATSNLREVVAVEDGASCQEAEHYVLAVLRGFARALVALSMRRLPAVAEAIASLPLEQSRSSRAASILAHAHFDAMQYAEAANAFAQVRRGTPHGLEGMAVYSTTLWHLRQATALSLLAQELLAVAPDHAAAWIACGNVYSHVEDHANALRCFRRAAQVDEDCVYAYTLSGHESVLLEEWERASGFFREAIRRDPRHYNAWFGLGNVYLKTGKTTLAEYHFRKALQLNPSNATIACCVGAVLEKLGKRAEALDMYDEAKAVAPESSLVRFKRVRLLVRMQRHEAAEADLLALQHQAPTEPNVLYLLGQLYRNLGRRSEMLRLFAQAQDLEPRFASLIRQQIEQEGGAGGMDIDER</sequence>